<dbReference type="Pfam" id="PF03372">
    <property type="entry name" value="Exo_endo_phos"/>
    <property type="match status" value="1"/>
</dbReference>
<reference evidence="3 4" key="1">
    <citation type="submission" date="2017-03" db="EMBL/GenBank/DDBJ databases">
        <title>Genome of strain Rhizobium sp. CNPSo 668.</title>
        <authorList>
            <person name="Ribeiro R."/>
        </authorList>
    </citation>
    <scope>NUCLEOTIDE SEQUENCE [LARGE SCALE GENOMIC DNA]</scope>
    <source>
        <strain evidence="3 4">CNPSo 668</strain>
    </source>
</reference>
<keyword evidence="1" id="KW-0472">Membrane</keyword>
<gene>
    <name evidence="3" type="ORF">B5E41_09275</name>
</gene>
<organism evidence="3 4">
    <name type="scientific">Rhizobium esperanzae</name>
    <dbReference type="NCBI Taxonomy" id="1967781"/>
    <lineage>
        <taxon>Bacteria</taxon>
        <taxon>Pseudomonadati</taxon>
        <taxon>Pseudomonadota</taxon>
        <taxon>Alphaproteobacteria</taxon>
        <taxon>Hyphomicrobiales</taxon>
        <taxon>Rhizobiaceae</taxon>
        <taxon>Rhizobium/Agrobacterium group</taxon>
        <taxon>Rhizobium</taxon>
    </lineage>
</organism>
<dbReference type="RefSeq" id="WP_088392960.1">
    <property type="nucleotide sequence ID" value="NZ_MXPU01000005.1"/>
</dbReference>
<feature type="domain" description="Endonuclease/exonuclease/phosphatase" evidence="2">
    <location>
        <begin position="98"/>
        <end position="299"/>
    </location>
</feature>
<keyword evidence="3" id="KW-0378">Hydrolase</keyword>
<dbReference type="InterPro" id="IPR036691">
    <property type="entry name" value="Endo/exonu/phosph_ase_sf"/>
</dbReference>
<dbReference type="Proteomes" id="UP000197269">
    <property type="component" value="Unassembled WGS sequence"/>
</dbReference>
<evidence type="ECO:0000313" key="3">
    <source>
        <dbReference type="EMBL" id="OWO95270.1"/>
    </source>
</evidence>
<dbReference type="Gene3D" id="3.60.10.10">
    <property type="entry name" value="Endonuclease/exonuclease/phosphatase"/>
    <property type="match status" value="1"/>
</dbReference>
<name>A0A246DY32_9HYPH</name>
<keyword evidence="3" id="KW-0255">Endonuclease</keyword>
<keyword evidence="1" id="KW-1133">Transmembrane helix</keyword>
<sequence length="318" mass="34961">MRNIVYWILSAFLTLAIAVVSLRYLTNFWLLSFIYSFQIHLGLTFAAVSLVILAVRRHAYGFALLLVSLLLTAHGAIMLREFAEDDRGTGTVPLFRLMSFNVAIDNWKNSTAIADMVIASNADVVNLLEAKPLTFHLQRLFKVYPYHIGCDNGKDSCDTLVLSKRPFVIRQVASIGSLRKDRLVAASVDFGGQSVNLVSVHLTKPYFDDYQIEELDDLSKALDAISGPLVLSGDFNTSSIAPSIQALLRKQKLKTMAPEPATWPIAAGRFGIAIDHIFARAPLHLTSLKSLDDNLGSNHSGLIAEFVVDKSGETAPAR</sequence>
<protein>
    <submittedName>
        <fullName evidence="3">Endonuclease</fullName>
    </submittedName>
</protein>
<evidence type="ECO:0000256" key="1">
    <source>
        <dbReference type="SAM" id="Phobius"/>
    </source>
</evidence>
<accession>A0A246DY32</accession>
<dbReference type="SUPFAM" id="SSF56219">
    <property type="entry name" value="DNase I-like"/>
    <property type="match status" value="1"/>
</dbReference>
<comment type="caution">
    <text evidence="3">The sequence shown here is derived from an EMBL/GenBank/DDBJ whole genome shotgun (WGS) entry which is preliminary data.</text>
</comment>
<proteinExistence type="predicted"/>
<evidence type="ECO:0000313" key="4">
    <source>
        <dbReference type="Proteomes" id="UP000197269"/>
    </source>
</evidence>
<feature type="transmembrane region" description="Helical" evidence="1">
    <location>
        <begin position="59"/>
        <end position="79"/>
    </location>
</feature>
<keyword evidence="3" id="KW-0540">Nuclease</keyword>
<dbReference type="GO" id="GO:0004519">
    <property type="term" value="F:endonuclease activity"/>
    <property type="evidence" value="ECO:0007669"/>
    <property type="project" value="UniProtKB-KW"/>
</dbReference>
<feature type="transmembrane region" description="Helical" evidence="1">
    <location>
        <begin position="6"/>
        <end position="26"/>
    </location>
</feature>
<keyword evidence="1" id="KW-0812">Transmembrane</keyword>
<dbReference type="AlphaFoldDB" id="A0A246DY32"/>
<evidence type="ECO:0000259" key="2">
    <source>
        <dbReference type="Pfam" id="PF03372"/>
    </source>
</evidence>
<dbReference type="InterPro" id="IPR005135">
    <property type="entry name" value="Endo/exonuclease/phosphatase"/>
</dbReference>
<feature type="transmembrane region" description="Helical" evidence="1">
    <location>
        <begin position="33"/>
        <end position="53"/>
    </location>
</feature>
<dbReference type="EMBL" id="MXPU01000005">
    <property type="protein sequence ID" value="OWO95270.1"/>
    <property type="molecule type" value="Genomic_DNA"/>
</dbReference>